<dbReference type="PROSITE" id="PS51257">
    <property type="entry name" value="PROKAR_LIPOPROTEIN"/>
    <property type="match status" value="1"/>
</dbReference>
<sequence length="487" mass="52351">MKRPALDRRQFLRGALVVGAAATVPGMAACQTEEGRARTNPTPGTAAGVPQELIDEAAQFKGSTSNTLSQKQYLETANGAIDRAVRQFASQTGTTVNNVTVNTDEGNFIAKQDAAVKAGDVQDMAFVAASRFVAQLHELGDIEDVTAEVEQLQQKYGAVGAAAEASLKIDGKWWGIPYYTIGGGGWWLRKDWLEAKGIPREQLKSFEDLRDAMLEISDPAQKRYGWGVSVNRSNDGNVLIESVINHWGGSFTADDGRKVLFNSPETVAAVQFLADIYRDPKYKNMLPPGVMSWTDTGNNEAWLAGIVGATLNSASIYAQSKSTGNPVYGQTWAFEGFTGPGTDKPMNAINIDTMAFVVFKGSKNPGLAKVLAKYLVAGDAFLGLAKESGALVYPAYEGIWDTDTFYRTGDPYFPVAHSLVTADLPFTTTTGYNFPQPASSGRNAALSAYILTDMMGEIVQKGTAVPAAVATAHQRIVQAFEQLGIKQ</sequence>
<evidence type="ECO:0000256" key="3">
    <source>
        <dbReference type="ARBA" id="ARBA00022729"/>
    </source>
</evidence>
<dbReference type="InterPro" id="IPR019546">
    <property type="entry name" value="TAT_signal_bac_arc"/>
</dbReference>
<comment type="caution">
    <text evidence="4">The sequence shown here is derived from an EMBL/GenBank/DDBJ whole genome shotgun (WGS) entry which is preliminary data.</text>
</comment>
<evidence type="ECO:0000256" key="1">
    <source>
        <dbReference type="ARBA" id="ARBA00008520"/>
    </source>
</evidence>
<evidence type="ECO:0000313" key="4">
    <source>
        <dbReference type="EMBL" id="MFC0529905.1"/>
    </source>
</evidence>
<dbReference type="RefSeq" id="WP_377252976.1">
    <property type="nucleotide sequence ID" value="NZ_JBHLUH010000039.1"/>
</dbReference>
<proteinExistence type="inferred from homology"/>
<dbReference type="PROSITE" id="PS51318">
    <property type="entry name" value="TAT"/>
    <property type="match status" value="1"/>
</dbReference>
<dbReference type="Proteomes" id="UP001589867">
    <property type="component" value="Unassembled WGS sequence"/>
</dbReference>
<gene>
    <name evidence="4" type="ORF">ACFFIA_19780</name>
</gene>
<protein>
    <submittedName>
        <fullName evidence="4">Substrate-binding domain-containing protein</fullName>
    </submittedName>
</protein>
<dbReference type="Gene3D" id="3.40.190.10">
    <property type="entry name" value="Periplasmic binding protein-like II"/>
    <property type="match status" value="1"/>
</dbReference>
<keyword evidence="3" id="KW-0732">Signal</keyword>
<evidence type="ECO:0000256" key="2">
    <source>
        <dbReference type="ARBA" id="ARBA00022448"/>
    </source>
</evidence>
<reference evidence="4 5" key="1">
    <citation type="submission" date="2024-09" db="EMBL/GenBank/DDBJ databases">
        <authorList>
            <person name="Sun Q."/>
            <person name="Mori K."/>
        </authorList>
    </citation>
    <scope>NUCLEOTIDE SEQUENCE [LARGE SCALE GENOMIC DNA]</scope>
    <source>
        <strain evidence="4 5">TBRC 3947</strain>
    </source>
</reference>
<organism evidence="4 5">
    <name type="scientific">Phytohabitans kaempferiae</name>
    <dbReference type="NCBI Taxonomy" id="1620943"/>
    <lineage>
        <taxon>Bacteria</taxon>
        <taxon>Bacillati</taxon>
        <taxon>Actinomycetota</taxon>
        <taxon>Actinomycetes</taxon>
        <taxon>Micromonosporales</taxon>
        <taxon>Micromonosporaceae</taxon>
    </lineage>
</organism>
<keyword evidence="5" id="KW-1185">Reference proteome</keyword>
<accession>A0ABV6M5C6</accession>
<keyword evidence="2" id="KW-0813">Transport</keyword>
<dbReference type="InterPro" id="IPR050490">
    <property type="entry name" value="Bact_solute-bd_prot1"/>
</dbReference>
<dbReference type="PANTHER" id="PTHR43649:SF34">
    <property type="entry name" value="ABC TRANSPORTER PERIPLASMIC-BINDING PROTEIN YCJN-RELATED"/>
    <property type="match status" value="1"/>
</dbReference>
<comment type="similarity">
    <text evidence="1">Belongs to the bacterial solute-binding protein 1 family.</text>
</comment>
<name>A0ABV6M5C6_9ACTN</name>
<evidence type="ECO:0000313" key="5">
    <source>
        <dbReference type="Proteomes" id="UP001589867"/>
    </source>
</evidence>
<dbReference type="Pfam" id="PF10518">
    <property type="entry name" value="TAT_signal"/>
    <property type="match status" value="1"/>
</dbReference>
<dbReference type="SUPFAM" id="SSF53850">
    <property type="entry name" value="Periplasmic binding protein-like II"/>
    <property type="match status" value="1"/>
</dbReference>
<dbReference type="InterPro" id="IPR006311">
    <property type="entry name" value="TAT_signal"/>
</dbReference>
<dbReference type="EMBL" id="JBHLUH010000039">
    <property type="protein sequence ID" value="MFC0529905.1"/>
    <property type="molecule type" value="Genomic_DNA"/>
</dbReference>
<dbReference type="PANTHER" id="PTHR43649">
    <property type="entry name" value="ARABINOSE-BINDING PROTEIN-RELATED"/>
    <property type="match status" value="1"/>
</dbReference>